<comment type="caution">
    <text evidence="2">The sequence shown here is derived from an EMBL/GenBank/DDBJ whole genome shotgun (WGS) entry which is preliminary data.</text>
</comment>
<gene>
    <name evidence="2" type="ORF">HUO07_02020</name>
</gene>
<accession>A0A7Y6R9N6</accession>
<dbReference type="InterPro" id="IPR029063">
    <property type="entry name" value="SAM-dependent_MTases_sf"/>
</dbReference>
<dbReference type="GO" id="GO:0008168">
    <property type="term" value="F:methyltransferase activity"/>
    <property type="evidence" value="ECO:0007669"/>
    <property type="project" value="UniProtKB-KW"/>
</dbReference>
<reference evidence="2 3" key="1">
    <citation type="submission" date="2020-06" db="EMBL/GenBank/DDBJ databases">
        <title>Halomonas sp. QX-1 draft genome sequence.</title>
        <authorList>
            <person name="Qiu X."/>
        </authorList>
    </citation>
    <scope>NUCLEOTIDE SEQUENCE [LARGE SCALE GENOMIC DNA]</scope>
    <source>
        <strain evidence="2 3">QX-1</strain>
    </source>
</reference>
<sequence length="238" mass="27847">MPDFSQRSDEKELMDEEDISFEEFHDCLIGLERINHLTLAYRPTLQWLRPWVESSERLMVLDVASGGGDMLRQIAKEWPERTAAANGCRMVGVDLNHWAKKSAESWPSSTAIRYQTADVFEFEPDQSIDLIISSLFTHHLTDNQIIEFMRWMNHRARKGWFINDLHRHPVPYYFIKSATALFSRNRLIRHDAAVSVARAFTVADWQRLISQAGLDQHVRVKWFFPFRICVSCHKDAHC</sequence>
<keyword evidence="3" id="KW-1185">Reference proteome</keyword>
<dbReference type="EMBL" id="JABWCV010000002">
    <property type="protein sequence ID" value="NVF12947.1"/>
    <property type="molecule type" value="Genomic_DNA"/>
</dbReference>
<proteinExistence type="predicted"/>
<keyword evidence="2" id="KW-0489">Methyltransferase</keyword>
<dbReference type="SUPFAM" id="SSF53335">
    <property type="entry name" value="S-adenosyl-L-methionine-dependent methyltransferases"/>
    <property type="match status" value="1"/>
</dbReference>
<dbReference type="Gene3D" id="3.40.50.150">
    <property type="entry name" value="Vaccinia Virus protein VP39"/>
    <property type="match status" value="1"/>
</dbReference>
<evidence type="ECO:0000313" key="3">
    <source>
        <dbReference type="Proteomes" id="UP000589984"/>
    </source>
</evidence>
<keyword evidence="2" id="KW-0808">Transferase</keyword>
<organism evidence="2 3">
    <name type="scientific">Vreelandella maris</name>
    <dbReference type="NCBI Taxonomy" id="2729617"/>
    <lineage>
        <taxon>Bacteria</taxon>
        <taxon>Pseudomonadati</taxon>
        <taxon>Pseudomonadota</taxon>
        <taxon>Gammaproteobacteria</taxon>
        <taxon>Oceanospirillales</taxon>
        <taxon>Halomonadaceae</taxon>
        <taxon>Vreelandella</taxon>
    </lineage>
</organism>
<evidence type="ECO:0000259" key="1">
    <source>
        <dbReference type="Pfam" id="PF13649"/>
    </source>
</evidence>
<dbReference type="InterPro" id="IPR041698">
    <property type="entry name" value="Methyltransf_25"/>
</dbReference>
<dbReference type="Proteomes" id="UP000589984">
    <property type="component" value="Unassembled WGS sequence"/>
</dbReference>
<protein>
    <submittedName>
        <fullName evidence="2">Methyltransferase domain-containing protein</fullName>
    </submittedName>
</protein>
<feature type="domain" description="Methyltransferase" evidence="1">
    <location>
        <begin position="60"/>
        <end position="156"/>
    </location>
</feature>
<dbReference type="GO" id="GO:0032259">
    <property type="term" value="P:methylation"/>
    <property type="evidence" value="ECO:0007669"/>
    <property type="project" value="UniProtKB-KW"/>
</dbReference>
<evidence type="ECO:0000313" key="2">
    <source>
        <dbReference type="EMBL" id="NVF12947.1"/>
    </source>
</evidence>
<dbReference type="Pfam" id="PF13649">
    <property type="entry name" value="Methyltransf_25"/>
    <property type="match status" value="1"/>
</dbReference>
<dbReference type="AlphaFoldDB" id="A0A7Y6R9N6"/>
<dbReference type="RefSeq" id="WP_176302164.1">
    <property type="nucleotide sequence ID" value="NZ_JABWCV010000002.1"/>
</dbReference>
<dbReference type="CDD" id="cd02440">
    <property type="entry name" value="AdoMet_MTases"/>
    <property type="match status" value="1"/>
</dbReference>
<name>A0A7Y6R9N6_9GAMM</name>